<name>A0A8S5M164_9CAUD</name>
<dbReference type="SUPFAM" id="SSF109604">
    <property type="entry name" value="HD-domain/PDEase-like"/>
    <property type="match status" value="1"/>
</dbReference>
<keyword evidence="2" id="KW-0378">Hydrolase</keyword>
<dbReference type="GO" id="GO:0016787">
    <property type="term" value="F:hydrolase activity"/>
    <property type="evidence" value="ECO:0007669"/>
    <property type="project" value="UniProtKB-KW"/>
</dbReference>
<dbReference type="EMBL" id="BK014793">
    <property type="protein sequence ID" value="DAD75926.1"/>
    <property type="molecule type" value="Genomic_DNA"/>
</dbReference>
<proteinExistence type="predicted"/>
<sequence>METKERIIRLLESTNRPGMDKLIKVMEEGGFFTAPCSGGYHLAKEGGLAEHSLNVLNVAADISRVLSERGELSLDAADELIIVCLLHDLGKMGQYGKSNYVENILKSGKQSASKPYKTNPDLMYVDHEVRSVVIAQQYIELTEEEQQAILWHNGLYGNFRYQIQGKETALYLILHFADMWASRVLESEAL</sequence>
<feature type="domain" description="HD" evidence="1">
    <location>
        <begin position="49"/>
        <end position="156"/>
    </location>
</feature>
<dbReference type="Gene3D" id="1.10.3210.10">
    <property type="entry name" value="Hypothetical protein af1432"/>
    <property type="match status" value="1"/>
</dbReference>
<dbReference type="Pfam" id="PF01966">
    <property type="entry name" value="HD"/>
    <property type="match status" value="1"/>
</dbReference>
<dbReference type="CDD" id="cd00077">
    <property type="entry name" value="HDc"/>
    <property type="match status" value="1"/>
</dbReference>
<evidence type="ECO:0000259" key="1">
    <source>
        <dbReference type="Pfam" id="PF01966"/>
    </source>
</evidence>
<dbReference type="InterPro" id="IPR003607">
    <property type="entry name" value="HD/PDEase_dom"/>
</dbReference>
<evidence type="ECO:0000313" key="2">
    <source>
        <dbReference type="EMBL" id="DAD75926.1"/>
    </source>
</evidence>
<dbReference type="InterPro" id="IPR006674">
    <property type="entry name" value="HD_domain"/>
</dbReference>
<reference evidence="2" key="1">
    <citation type="journal article" date="2021" name="Proc. Natl. Acad. Sci. U.S.A.">
        <title>A Catalog of Tens of Thousands of Viruses from Human Metagenomes Reveals Hidden Associations with Chronic Diseases.</title>
        <authorList>
            <person name="Tisza M.J."/>
            <person name="Buck C.B."/>
        </authorList>
    </citation>
    <scope>NUCLEOTIDE SEQUENCE</scope>
    <source>
        <strain evidence="2">CtX926</strain>
    </source>
</reference>
<organism evidence="2">
    <name type="scientific">Siphoviridae sp. ctX926</name>
    <dbReference type="NCBI Taxonomy" id="2826366"/>
    <lineage>
        <taxon>Viruses</taxon>
        <taxon>Duplodnaviria</taxon>
        <taxon>Heunggongvirae</taxon>
        <taxon>Uroviricota</taxon>
        <taxon>Caudoviricetes</taxon>
    </lineage>
</organism>
<protein>
    <submittedName>
        <fullName evidence="2">Putative HD superfamily hydrolase</fullName>
    </submittedName>
</protein>
<accession>A0A8S5M164</accession>